<accession>A0AAU7PHV9</accession>
<dbReference type="EMBL" id="PP595732">
    <property type="protein sequence ID" value="XBS49760.1"/>
    <property type="molecule type" value="Genomic_DNA"/>
</dbReference>
<dbReference type="InterPro" id="IPR056239">
    <property type="entry name" value="Phage_YunG-like"/>
</dbReference>
<sequence length="107" mass="12698">MENNITSLIRKIRDIFPPQVDASWVGKNGKCYQVALVLKHIFPQAEIHYSDIEGHVYTLIDGVYYDIDGMHLKVPEDTRLLDHRRGHKPHRWHLSFKNIPVENWLRR</sequence>
<reference evidence="1" key="1">
    <citation type="submission" date="2024-04" db="EMBL/GenBank/DDBJ databases">
        <authorList>
            <person name="Jaglan A.B."/>
            <person name="Vashisth M."/>
            <person name="Anand T."/>
            <person name="Virmani N."/>
            <person name="Bera B."/>
            <person name="Vaid R."/>
        </authorList>
    </citation>
    <scope>NUCLEOTIDE SEQUENCE</scope>
</reference>
<evidence type="ECO:0000313" key="1">
    <source>
        <dbReference type="EMBL" id="XBS49760.1"/>
    </source>
</evidence>
<protein>
    <submittedName>
        <fullName evidence="1">Uncharacterized protein</fullName>
    </submittedName>
</protein>
<dbReference type="Pfam" id="PF24591">
    <property type="entry name" value="Phage_YunG-like"/>
    <property type="match status" value="1"/>
</dbReference>
<name>A0AAU7PHV9_9CAUD</name>
<organism evidence="1">
    <name type="scientific">Salmonella phage SalP219</name>
    <dbReference type="NCBI Taxonomy" id="3158864"/>
    <lineage>
        <taxon>Viruses</taxon>
        <taxon>Duplodnaviria</taxon>
        <taxon>Heunggongvirae</taxon>
        <taxon>Uroviricota</taxon>
        <taxon>Caudoviricetes</taxon>
        <taxon>Vequintavirinae</taxon>
        <taxon>Seunavirus</taxon>
    </lineage>
</organism>
<proteinExistence type="predicted"/>